<dbReference type="InterPro" id="IPR011032">
    <property type="entry name" value="GroES-like_sf"/>
</dbReference>
<dbReference type="CDD" id="cd05283">
    <property type="entry name" value="CAD1"/>
    <property type="match status" value="1"/>
</dbReference>
<dbReference type="SMART" id="SM00829">
    <property type="entry name" value="PKS_ER"/>
    <property type="match status" value="1"/>
</dbReference>
<evidence type="ECO:0000313" key="6">
    <source>
        <dbReference type="EMBL" id="QHS78703.1"/>
    </source>
</evidence>
<evidence type="ECO:0000256" key="4">
    <source>
        <dbReference type="ARBA" id="ARBA00023002"/>
    </source>
</evidence>
<dbReference type="InterPro" id="IPR013149">
    <property type="entry name" value="ADH-like_C"/>
</dbReference>
<dbReference type="Pfam" id="PF08240">
    <property type="entry name" value="ADH_N"/>
    <property type="match status" value="1"/>
</dbReference>
<dbReference type="InterPro" id="IPR047109">
    <property type="entry name" value="CAD-like"/>
</dbReference>
<dbReference type="SUPFAM" id="SSF51735">
    <property type="entry name" value="NAD(P)-binding Rossmann-fold domains"/>
    <property type="match status" value="1"/>
</dbReference>
<name>A0A6C0AGW6_9ZZZZ</name>
<dbReference type="InterPro" id="IPR020843">
    <property type="entry name" value="ER"/>
</dbReference>
<dbReference type="SUPFAM" id="SSF50129">
    <property type="entry name" value="GroES-like"/>
    <property type="match status" value="1"/>
</dbReference>
<protein>
    <recommendedName>
        <fullName evidence="5">Enoyl reductase (ER) domain-containing protein</fullName>
    </recommendedName>
</protein>
<reference evidence="6" key="1">
    <citation type="journal article" date="2020" name="Nature">
        <title>Giant virus diversity and host interactions through global metagenomics.</title>
        <authorList>
            <person name="Schulz F."/>
            <person name="Roux S."/>
            <person name="Paez-Espino D."/>
            <person name="Jungbluth S."/>
            <person name="Walsh D.A."/>
            <person name="Denef V.J."/>
            <person name="McMahon K.D."/>
            <person name="Konstantinidis K.T."/>
            <person name="Eloe-Fadrosh E.A."/>
            <person name="Kyrpides N.C."/>
            <person name="Woyke T."/>
        </authorList>
    </citation>
    <scope>NUCLEOTIDE SEQUENCE</scope>
    <source>
        <strain evidence="6">GVMAG-S-1024976-23</strain>
    </source>
</reference>
<dbReference type="PANTHER" id="PTHR42683">
    <property type="entry name" value="ALDEHYDE REDUCTASE"/>
    <property type="match status" value="1"/>
</dbReference>
<dbReference type="Pfam" id="PF00107">
    <property type="entry name" value="ADH_zinc_N"/>
    <property type="match status" value="1"/>
</dbReference>
<keyword evidence="3" id="KW-0862">Zinc</keyword>
<dbReference type="FunFam" id="3.40.50.720:FF:000022">
    <property type="entry name" value="Cinnamyl alcohol dehydrogenase"/>
    <property type="match status" value="1"/>
</dbReference>
<keyword evidence="2" id="KW-0479">Metal-binding</keyword>
<comment type="cofactor">
    <cofactor evidence="1">
        <name>Zn(2+)</name>
        <dbReference type="ChEBI" id="CHEBI:29105"/>
    </cofactor>
</comment>
<sequence>MNNKRFKTTAWGVDEPGQNFKQFEISRRMPGHNDVHIAIKYSGICHSDIHQANGDWNKSKYPMIPGHEIAGIVVFIGKNVKKFKVGDHAGIGCMIDSCRKCKSCSNNEENYCDKGAVLTYNSTMKFSHCPGYSENPEQCEITYGGYSKDIVCDEKFVCLIPKNIPLKNAPQLLCAGITVYSPFVYYGIKKGMNVGVAGLGGLGSMAVKFAKAFGCIVTVFSRTNAKKEEALKNLGADFYIDSNTQNITNKCDIIINTISANHDLNYYMNALNVNGKMILLGAPSKPFEINAFSLLIKRKSICGSLIGGMRETQEMLDFCGTHNLYCDVEICKPNYIHEAYNRTVKGDVKWRFCIDVNADLETNGVESSTIIPIHL</sequence>
<dbReference type="GO" id="GO:0008270">
    <property type="term" value="F:zinc ion binding"/>
    <property type="evidence" value="ECO:0007669"/>
    <property type="project" value="InterPro"/>
</dbReference>
<evidence type="ECO:0000259" key="5">
    <source>
        <dbReference type="SMART" id="SM00829"/>
    </source>
</evidence>
<evidence type="ECO:0000256" key="2">
    <source>
        <dbReference type="ARBA" id="ARBA00022723"/>
    </source>
</evidence>
<evidence type="ECO:0000256" key="3">
    <source>
        <dbReference type="ARBA" id="ARBA00022833"/>
    </source>
</evidence>
<dbReference type="InterPro" id="IPR036291">
    <property type="entry name" value="NAD(P)-bd_dom_sf"/>
</dbReference>
<dbReference type="InterPro" id="IPR013154">
    <property type="entry name" value="ADH-like_N"/>
</dbReference>
<dbReference type="InterPro" id="IPR002328">
    <property type="entry name" value="ADH_Zn_CS"/>
</dbReference>
<dbReference type="Gene3D" id="3.90.180.10">
    <property type="entry name" value="Medium-chain alcohol dehydrogenases, catalytic domain"/>
    <property type="match status" value="1"/>
</dbReference>
<dbReference type="PROSITE" id="PS00059">
    <property type="entry name" value="ADH_ZINC"/>
    <property type="match status" value="1"/>
</dbReference>
<organism evidence="6">
    <name type="scientific">viral metagenome</name>
    <dbReference type="NCBI Taxonomy" id="1070528"/>
    <lineage>
        <taxon>unclassified sequences</taxon>
        <taxon>metagenomes</taxon>
        <taxon>organismal metagenomes</taxon>
    </lineage>
</organism>
<feature type="domain" description="Enoyl reductase (ER)" evidence="5">
    <location>
        <begin position="17"/>
        <end position="301"/>
    </location>
</feature>
<dbReference type="GO" id="GO:0016616">
    <property type="term" value="F:oxidoreductase activity, acting on the CH-OH group of donors, NAD or NADP as acceptor"/>
    <property type="evidence" value="ECO:0007669"/>
    <property type="project" value="InterPro"/>
</dbReference>
<evidence type="ECO:0000256" key="1">
    <source>
        <dbReference type="ARBA" id="ARBA00001947"/>
    </source>
</evidence>
<dbReference type="EMBL" id="MN740602">
    <property type="protein sequence ID" value="QHS78703.1"/>
    <property type="molecule type" value="Genomic_DNA"/>
</dbReference>
<proteinExistence type="predicted"/>
<dbReference type="Gene3D" id="3.40.50.720">
    <property type="entry name" value="NAD(P)-binding Rossmann-like Domain"/>
    <property type="match status" value="1"/>
</dbReference>
<dbReference type="AlphaFoldDB" id="A0A6C0AGW6"/>
<keyword evidence="4" id="KW-0560">Oxidoreductase</keyword>
<accession>A0A6C0AGW6</accession>